<sequence>MADPLTAIGSASAIVQLIGGVASGLRTLRNAVVAIKDAPKVVQRLEEKIQHLGHCLRMLEKYFQQKPSTIPYETELYELIQEIAASCTAPLTILKENLPTRWSKKNVNQAFILWLNDSTITQARNQIDEYIPYLNLLIQTLNLFKADQTDELLREVAATLNQPAKHRQPNQGTAVYEINRHSLETTIKGIRTFANDAAAFVAVHQSISTTTATSSRYIGPLRSGNTSLVSSAVKAPTFTRAQRQLEHEWEENRKHLERLTNYGLFEHAEKIQRRALSIKEELSNHHGVPFMQEERDEMEEQLADILIACKVEGSTEKALSLLEEKLDGEYPKSEAKENLENRFALTSSSKSRQRRLSLHYKLGWLYKESLRMDPAEEQLRIAFNAYADETPKDLAKIRQVGEELLELYGYRVELGNPDDRPVYLVQQQAFKQELHTVMGRPLEIRKTTCEQALEWCTGENVAVSIENDEPRFDILDEENSSPLHHAAEKCEDELALQQMMDNSDTLENQDSSGDTPLLVAVGCSNIAALTVLLQKGASVKARDRQQQTPLHRSQKPSVTKLLLTHRLRRASTMTSGLFDEARRFSSSSSSTFTTSPPISIADQDIDIDAQDAHKRTPLYLACWQGKEKTISLLLQAGANPNISSHEHTPLTITIESKAQPYIRDPKKKVDIVAMLVSRKADPEPGKKILKNPRGMQKEILRALEGRVQPKMGTLDSRRDSGYQPSLSSIASSKPQLDHLEFGPDWSSEFGKPGD</sequence>
<evidence type="ECO:0000256" key="3">
    <source>
        <dbReference type="PROSITE-ProRule" id="PRU00023"/>
    </source>
</evidence>
<name>A0ABR1NPF2_DIAER</name>
<feature type="repeat" description="ANK" evidence="3">
    <location>
        <begin position="613"/>
        <end position="645"/>
    </location>
</feature>
<dbReference type="PROSITE" id="PS50088">
    <property type="entry name" value="ANK_REPEAT"/>
    <property type="match status" value="2"/>
</dbReference>
<feature type="compositionally biased region" description="Polar residues" evidence="4">
    <location>
        <begin position="722"/>
        <end position="734"/>
    </location>
</feature>
<protein>
    <recommendedName>
        <fullName evidence="7">Ankyrin repeat protein</fullName>
    </recommendedName>
</protein>
<organism evidence="5 6">
    <name type="scientific">Diaporthe eres</name>
    <name type="common">Phomopsis oblonga</name>
    <dbReference type="NCBI Taxonomy" id="83184"/>
    <lineage>
        <taxon>Eukaryota</taxon>
        <taxon>Fungi</taxon>
        <taxon>Dikarya</taxon>
        <taxon>Ascomycota</taxon>
        <taxon>Pezizomycotina</taxon>
        <taxon>Sordariomycetes</taxon>
        <taxon>Sordariomycetidae</taxon>
        <taxon>Diaporthales</taxon>
        <taxon>Diaporthaceae</taxon>
        <taxon>Diaporthe</taxon>
        <taxon>Diaporthe eres species complex</taxon>
    </lineage>
</organism>
<feature type="region of interest" description="Disordered" evidence="4">
    <location>
        <begin position="710"/>
        <end position="754"/>
    </location>
</feature>
<dbReference type="PANTHER" id="PTHR24189:SF50">
    <property type="entry name" value="ANKYRIN REPEAT AND SOCS BOX PROTEIN 2"/>
    <property type="match status" value="1"/>
</dbReference>
<gene>
    <name evidence="5" type="ORF">SLS63_013104</name>
</gene>
<dbReference type="SUPFAM" id="SSF48403">
    <property type="entry name" value="Ankyrin repeat"/>
    <property type="match status" value="1"/>
</dbReference>
<dbReference type="Gene3D" id="1.25.40.20">
    <property type="entry name" value="Ankyrin repeat-containing domain"/>
    <property type="match status" value="2"/>
</dbReference>
<dbReference type="InterPro" id="IPR036770">
    <property type="entry name" value="Ankyrin_rpt-contain_sf"/>
</dbReference>
<dbReference type="Pfam" id="PF00023">
    <property type="entry name" value="Ank"/>
    <property type="match status" value="1"/>
</dbReference>
<dbReference type="PANTHER" id="PTHR24189">
    <property type="entry name" value="MYOTROPHIN"/>
    <property type="match status" value="1"/>
</dbReference>
<accession>A0ABR1NPF2</accession>
<dbReference type="Proteomes" id="UP001430848">
    <property type="component" value="Unassembled WGS sequence"/>
</dbReference>
<keyword evidence="2 3" id="KW-0040">ANK repeat</keyword>
<evidence type="ECO:0000256" key="2">
    <source>
        <dbReference type="ARBA" id="ARBA00023043"/>
    </source>
</evidence>
<keyword evidence="6" id="KW-1185">Reference proteome</keyword>
<evidence type="ECO:0000313" key="6">
    <source>
        <dbReference type="Proteomes" id="UP001430848"/>
    </source>
</evidence>
<proteinExistence type="predicted"/>
<evidence type="ECO:0000256" key="4">
    <source>
        <dbReference type="SAM" id="MobiDB-lite"/>
    </source>
</evidence>
<dbReference type="PROSITE" id="PS50297">
    <property type="entry name" value="ANK_REP_REGION"/>
    <property type="match status" value="2"/>
</dbReference>
<comment type="caution">
    <text evidence="5">The sequence shown here is derived from an EMBL/GenBank/DDBJ whole genome shotgun (WGS) entry which is preliminary data.</text>
</comment>
<keyword evidence="1" id="KW-0677">Repeat</keyword>
<dbReference type="EMBL" id="JAKNSF020000164">
    <property type="protein sequence ID" value="KAK7709962.1"/>
    <property type="molecule type" value="Genomic_DNA"/>
</dbReference>
<reference evidence="5 6" key="1">
    <citation type="submission" date="2024-02" db="EMBL/GenBank/DDBJ databases">
        <title>De novo assembly and annotation of 12 fungi associated with fruit tree decline syndrome in Ontario, Canada.</title>
        <authorList>
            <person name="Sulman M."/>
            <person name="Ellouze W."/>
            <person name="Ilyukhin E."/>
        </authorList>
    </citation>
    <scope>NUCLEOTIDE SEQUENCE [LARGE SCALE GENOMIC DNA]</scope>
    <source>
        <strain evidence="5 6">M169</strain>
    </source>
</reference>
<evidence type="ECO:0000256" key="1">
    <source>
        <dbReference type="ARBA" id="ARBA00022737"/>
    </source>
</evidence>
<dbReference type="Pfam" id="PF12796">
    <property type="entry name" value="Ank_2"/>
    <property type="match status" value="1"/>
</dbReference>
<dbReference type="InterPro" id="IPR050745">
    <property type="entry name" value="Multifunctional_regulatory"/>
</dbReference>
<dbReference type="SMART" id="SM00248">
    <property type="entry name" value="ANK"/>
    <property type="match status" value="4"/>
</dbReference>
<evidence type="ECO:0000313" key="5">
    <source>
        <dbReference type="EMBL" id="KAK7709962.1"/>
    </source>
</evidence>
<evidence type="ECO:0008006" key="7">
    <source>
        <dbReference type="Google" id="ProtNLM"/>
    </source>
</evidence>
<dbReference type="InterPro" id="IPR002110">
    <property type="entry name" value="Ankyrin_rpt"/>
</dbReference>
<feature type="repeat" description="ANK" evidence="3">
    <location>
        <begin position="512"/>
        <end position="544"/>
    </location>
</feature>